<evidence type="ECO:0000256" key="3">
    <source>
        <dbReference type="ARBA" id="ARBA00012732"/>
    </source>
</evidence>
<dbReference type="CDD" id="cd01021">
    <property type="entry name" value="GEWL"/>
    <property type="match status" value="1"/>
</dbReference>
<gene>
    <name evidence="12" type="primary">LOC115207131</name>
</gene>
<dbReference type="InterPro" id="IPR023346">
    <property type="entry name" value="Lysozyme-like_dom_sf"/>
</dbReference>
<dbReference type="GO" id="GO:0005576">
    <property type="term" value="C:extracellular region"/>
    <property type="evidence" value="ECO:0007669"/>
    <property type="project" value="TreeGrafter"/>
</dbReference>
<keyword evidence="13" id="KW-1185">Reference proteome</keyword>
<dbReference type="PIRSF" id="PIRSF001065">
    <property type="entry name" value="Lysozyme_g"/>
    <property type="match status" value="1"/>
</dbReference>
<evidence type="ECO:0000259" key="11">
    <source>
        <dbReference type="Pfam" id="PF01464"/>
    </source>
</evidence>
<dbReference type="GeneTree" id="ENSGT00390000017614"/>
<sequence length="186" mass="20673">NIYNNLRHHSPWSNSPYTAWRCVLGYCPVEKQMIHLMMAKRDRPYVDKYKGRITSAGQKYGVDPAVLGGIISRESRGGTGLVNGSGDNGNAHGLMQVDKRYHSPKGAWDSQAHIDQGAQILAGSYSDVERKYPHWTKEKKLKGALAAYNMGAGSISSYEQVDAKTTGEDYSNDVVARAQYFKKHGY</sequence>
<evidence type="ECO:0000256" key="7">
    <source>
        <dbReference type="ARBA" id="ARBA00022801"/>
    </source>
</evidence>
<comment type="catalytic activity">
    <reaction evidence="1 9">
        <text>Hydrolysis of (1-&gt;4)-beta-linkages between N-acetylmuramic acid and N-acetyl-D-glucosamine residues in a peptidoglycan and between N-acetyl-D-glucosamine residues in chitodextrins.</text>
        <dbReference type="EC" id="3.2.1.17"/>
    </reaction>
</comment>
<evidence type="ECO:0000256" key="5">
    <source>
        <dbReference type="ARBA" id="ARBA00022529"/>
    </source>
</evidence>
<dbReference type="InterPro" id="IPR008258">
    <property type="entry name" value="Transglycosylase_SLT_dom_1"/>
</dbReference>
<dbReference type="SUPFAM" id="SSF53955">
    <property type="entry name" value="Lysozyme-like"/>
    <property type="match status" value="1"/>
</dbReference>
<dbReference type="PANTHER" id="PTHR31698">
    <property type="entry name" value="LYSOZYME G FAMILY MEMBER"/>
    <property type="match status" value="1"/>
</dbReference>
<organism evidence="12 13">
    <name type="scientific">Salmo trutta</name>
    <name type="common">Brown trout</name>
    <dbReference type="NCBI Taxonomy" id="8032"/>
    <lineage>
        <taxon>Eukaryota</taxon>
        <taxon>Metazoa</taxon>
        <taxon>Chordata</taxon>
        <taxon>Craniata</taxon>
        <taxon>Vertebrata</taxon>
        <taxon>Euteleostomi</taxon>
        <taxon>Actinopterygii</taxon>
        <taxon>Neopterygii</taxon>
        <taxon>Teleostei</taxon>
        <taxon>Protacanthopterygii</taxon>
        <taxon>Salmoniformes</taxon>
        <taxon>Salmonidae</taxon>
        <taxon>Salmoninae</taxon>
        <taxon>Salmo</taxon>
    </lineage>
</organism>
<feature type="active site" evidence="10">
    <location>
        <position position="87"/>
    </location>
</feature>
<dbReference type="PANTHER" id="PTHR31698:SF8">
    <property type="entry name" value="LYSOZYME G-RELATED"/>
    <property type="match status" value="1"/>
</dbReference>
<feature type="domain" description="Transglycosylase SLT" evidence="11">
    <location>
        <begin position="54"/>
        <end position="164"/>
    </location>
</feature>
<evidence type="ECO:0000256" key="9">
    <source>
        <dbReference type="PIRNR" id="PIRNR001065"/>
    </source>
</evidence>
<dbReference type="GO" id="GO:0031640">
    <property type="term" value="P:killing of cells of another organism"/>
    <property type="evidence" value="ECO:0007669"/>
    <property type="project" value="UniProtKB-KW"/>
</dbReference>
<dbReference type="InterPro" id="IPR002152">
    <property type="entry name" value="Glyco_hydro_23"/>
</dbReference>
<proteinExistence type="inferred from homology"/>
<keyword evidence="5" id="KW-0929">Antimicrobial</keyword>
<dbReference type="Proteomes" id="UP000472277">
    <property type="component" value="Chromosome 14"/>
</dbReference>
<reference evidence="12" key="2">
    <citation type="submission" date="2025-09" db="UniProtKB">
        <authorList>
            <consortium name="Ensembl"/>
        </authorList>
    </citation>
    <scope>IDENTIFICATION</scope>
</reference>
<evidence type="ECO:0000313" key="13">
    <source>
        <dbReference type="Proteomes" id="UP000472277"/>
    </source>
</evidence>
<keyword evidence="6" id="KW-0081">Bacteriolytic enzyme</keyword>
<dbReference type="GO" id="GO:0003796">
    <property type="term" value="F:lysozyme activity"/>
    <property type="evidence" value="ECO:0007669"/>
    <property type="project" value="UniProtKB-UniRule"/>
</dbReference>
<accession>A0A673WA00</accession>
<name>A0A673WA00_SALTR</name>
<evidence type="ECO:0000256" key="4">
    <source>
        <dbReference type="ARBA" id="ARBA00016485"/>
    </source>
</evidence>
<keyword evidence="7 9" id="KW-0378">Hydrolase</keyword>
<dbReference type="GO" id="GO:0009253">
    <property type="term" value="P:peptidoglycan catabolic process"/>
    <property type="evidence" value="ECO:0007669"/>
    <property type="project" value="InterPro"/>
</dbReference>
<dbReference type="Gene3D" id="1.10.530.10">
    <property type="match status" value="1"/>
</dbReference>
<comment type="similarity">
    <text evidence="2 9">Belongs to the glycosyl hydrolase 23 family.</text>
</comment>
<dbReference type="Ensembl" id="ENSSTUT00000006206.1">
    <property type="protein sequence ID" value="ENSSTUP00000005838.1"/>
    <property type="gene ID" value="ENSSTUG00000002701.1"/>
</dbReference>
<evidence type="ECO:0000256" key="1">
    <source>
        <dbReference type="ARBA" id="ARBA00000632"/>
    </source>
</evidence>
<dbReference type="GO" id="GO:0050830">
    <property type="term" value="P:defense response to Gram-positive bacterium"/>
    <property type="evidence" value="ECO:0007669"/>
    <property type="project" value="TreeGrafter"/>
</dbReference>
<feature type="active site" evidence="10">
    <location>
        <position position="74"/>
    </location>
</feature>
<dbReference type="InParanoid" id="A0A673WA00"/>
<reference evidence="12" key="1">
    <citation type="submission" date="2025-08" db="UniProtKB">
        <authorList>
            <consortium name="Ensembl"/>
        </authorList>
    </citation>
    <scope>IDENTIFICATION</scope>
</reference>
<protein>
    <recommendedName>
        <fullName evidence="4 9">Lysozyme g</fullName>
        <ecNumber evidence="3 9">3.2.1.17</ecNumber>
    </recommendedName>
</protein>
<dbReference type="AlphaFoldDB" id="A0A673WA00"/>
<evidence type="ECO:0000256" key="8">
    <source>
        <dbReference type="ARBA" id="ARBA00023295"/>
    </source>
</evidence>
<dbReference type="EC" id="3.2.1.17" evidence="3 9"/>
<keyword evidence="8 9" id="KW-0326">Glycosidase</keyword>
<evidence type="ECO:0000256" key="6">
    <source>
        <dbReference type="ARBA" id="ARBA00022638"/>
    </source>
</evidence>
<dbReference type="Pfam" id="PF01464">
    <property type="entry name" value="SLT"/>
    <property type="match status" value="1"/>
</dbReference>
<dbReference type="PRINTS" id="PR00749">
    <property type="entry name" value="LYSOZYMEG"/>
</dbReference>
<evidence type="ECO:0000256" key="10">
    <source>
        <dbReference type="PIRSR" id="PIRSR001065-1"/>
    </source>
</evidence>
<evidence type="ECO:0000256" key="2">
    <source>
        <dbReference type="ARBA" id="ARBA00008902"/>
    </source>
</evidence>
<evidence type="ECO:0000313" key="12">
    <source>
        <dbReference type="Ensembl" id="ENSSTUP00000005838.1"/>
    </source>
</evidence>